<gene>
    <name evidence="3" type="ORF">VKT23_008408</name>
</gene>
<keyword evidence="4" id="KW-1185">Reference proteome</keyword>
<evidence type="ECO:0000313" key="3">
    <source>
        <dbReference type="EMBL" id="KAK7461976.1"/>
    </source>
</evidence>
<proteinExistence type="predicted"/>
<sequence>MTCSAMSIESQMDVALSSNSPSTPRVERVKRIPVSLSDPEDSPDPVYYANCLFCIDWSQTGQAKLIPVDEYSGYPIINGRHVLENDTELEALPPYLEEPPAYGANGLVEPVTFAKYLFQFGFLFPPFWILGALILSSPLRMPDTSTSSDPSSSSWLPDKSEDEKKEILGKMRATEVKWAKRCFVALIVLFVACGCVVLVALCVHKSWGDSTT</sequence>
<keyword evidence="2" id="KW-0812">Transmembrane</keyword>
<evidence type="ECO:0000256" key="1">
    <source>
        <dbReference type="SAM" id="MobiDB-lite"/>
    </source>
</evidence>
<evidence type="ECO:0000313" key="4">
    <source>
        <dbReference type="Proteomes" id="UP001498398"/>
    </source>
</evidence>
<comment type="caution">
    <text evidence="3">The sequence shown here is derived from an EMBL/GenBank/DDBJ whole genome shotgun (WGS) entry which is preliminary data.</text>
</comment>
<name>A0ABR1JNJ5_9AGAR</name>
<evidence type="ECO:0000256" key="2">
    <source>
        <dbReference type="SAM" id="Phobius"/>
    </source>
</evidence>
<feature type="transmembrane region" description="Helical" evidence="2">
    <location>
        <begin position="116"/>
        <end position="135"/>
    </location>
</feature>
<keyword evidence="2" id="KW-0472">Membrane</keyword>
<dbReference type="Proteomes" id="UP001498398">
    <property type="component" value="Unassembled WGS sequence"/>
</dbReference>
<keyword evidence="2" id="KW-1133">Transmembrane helix</keyword>
<accession>A0ABR1JNJ5</accession>
<protein>
    <submittedName>
        <fullName evidence="3">Uncharacterized protein</fullName>
    </submittedName>
</protein>
<reference evidence="3 4" key="1">
    <citation type="submission" date="2024-01" db="EMBL/GenBank/DDBJ databases">
        <title>A draft genome for the cacao thread blight pathogen Marasmiellus scandens.</title>
        <authorList>
            <person name="Baruah I.K."/>
            <person name="Leung J."/>
            <person name="Bukari Y."/>
            <person name="Amoako-Attah I."/>
            <person name="Meinhardt L.W."/>
            <person name="Bailey B.A."/>
            <person name="Cohen S.P."/>
        </authorList>
    </citation>
    <scope>NUCLEOTIDE SEQUENCE [LARGE SCALE GENOMIC DNA]</scope>
    <source>
        <strain evidence="3 4">GH-19</strain>
    </source>
</reference>
<feature type="transmembrane region" description="Helical" evidence="2">
    <location>
        <begin position="182"/>
        <end position="207"/>
    </location>
</feature>
<dbReference type="EMBL" id="JBANRG010000012">
    <property type="protein sequence ID" value="KAK7461976.1"/>
    <property type="molecule type" value="Genomic_DNA"/>
</dbReference>
<organism evidence="3 4">
    <name type="scientific">Marasmiellus scandens</name>
    <dbReference type="NCBI Taxonomy" id="2682957"/>
    <lineage>
        <taxon>Eukaryota</taxon>
        <taxon>Fungi</taxon>
        <taxon>Dikarya</taxon>
        <taxon>Basidiomycota</taxon>
        <taxon>Agaricomycotina</taxon>
        <taxon>Agaricomycetes</taxon>
        <taxon>Agaricomycetidae</taxon>
        <taxon>Agaricales</taxon>
        <taxon>Marasmiineae</taxon>
        <taxon>Omphalotaceae</taxon>
        <taxon>Marasmiellus</taxon>
    </lineage>
</organism>
<feature type="region of interest" description="Disordered" evidence="1">
    <location>
        <begin position="1"/>
        <end position="23"/>
    </location>
</feature>